<comment type="caution">
    <text evidence="2">The sequence shown here is derived from an EMBL/GenBank/DDBJ whole genome shotgun (WGS) entry which is preliminary data.</text>
</comment>
<sequence length="985" mass="110390">MSLTAAIKAAREIIKETTKEITKEISIEPMVELKETETEALLAWALEVASSKATYFEIGQQLARRLGAHPIRSADTDSADTDSADTDSADTSLTEIGFWVPRLAGQILPAERNIYLEVFTPIENVDFTAAEQQVAFRYECVEVPLQGEFVWAVVSGMQVGSRDRLGSLYWLRYRDRHDGRMHTIRDVAPYSLPYGVFAPAELYDVESLQRDRADLDYLAAAAQAAPVVPAARGQEPALPRVKAPSNILQLHVPTASAEGTLAGLTRIYHRIGEKIKRHEALTPAEQNYIGYDALQLLPTEPTIEYRSEDGSRDFFTFATAENESLYGHDGPVCTCHSLTVTLRKPNTLNWGYDVPILGSSTTNSSLLSSLRPDEVIDFIAEMHNFPGKPIQVIYDLVYGHSDNQALELLSRQFLAGPNMYGQDLSHTLPMVRASLLELQRRKINTGIDGIRIDGGQDFRFFNPFSGRLEYDDNYLLAMSDVVQDIQGHQRLMFTIFEDGRPWPEEGWETKSTYRELIDLRPDAYQWGPLIFAHNTPALEGFWDYKWPRVQEVMLKGDRWITGCGNHDTVRRGNQIPLSDENTRINWNLGKTLPEVLSNAYDNPATTLWVYGFSPGLPMDFLNATMHSGWGFFRNTDEFYGVKVAAEEIGFLDWQVTSEFYDKPEFFTTLKAMGFEHLNMLKRFTKVLATAMDTFEYDLDLVAGACRDWSVEPEGLTTEFSSLEKFCHSLDSSKLKAFALAFMEDSHEFSRVSHFEEEVNRANQAIATGDMTTDRVASLESVTTANDDCDITADTDLSDQLSDYLASPPDMSLELAPEPPPAEAVQDSYTSPNDASLREASSSKDPYHDPAIAHHAKRSMPGNRSAFNLALRRYRQANPWLSENLSGSDRFNRISEQGHTLFYGVRTRPSPPGSSPIVDYKQVAMLSHMGGSPAQTALFDWLQLDPSEWKIIITSPGLFLPDVEALIGLEMTDGQAVLLEKKSILA</sequence>
<keyword evidence="2" id="KW-0378">Hydrolase</keyword>
<dbReference type="Proteomes" id="UP000050465">
    <property type="component" value="Unassembled WGS sequence"/>
</dbReference>
<dbReference type="Gene3D" id="3.20.20.80">
    <property type="entry name" value="Glycosidases"/>
    <property type="match status" value="1"/>
</dbReference>
<dbReference type="InterPro" id="IPR017853">
    <property type="entry name" value="GH"/>
</dbReference>
<feature type="region of interest" description="Disordered" evidence="1">
    <location>
        <begin position="800"/>
        <end position="858"/>
    </location>
</feature>
<feature type="compositionally biased region" description="Polar residues" evidence="1">
    <location>
        <begin position="826"/>
        <end position="839"/>
    </location>
</feature>
<evidence type="ECO:0000313" key="3">
    <source>
        <dbReference type="Proteomes" id="UP000050465"/>
    </source>
</evidence>
<accession>A0A0P8BKR6</accession>
<dbReference type="EMBL" id="LJZR01000021">
    <property type="protein sequence ID" value="KPQ34299.1"/>
    <property type="molecule type" value="Genomic_DNA"/>
</dbReference>
<dbReference type="AlphaFoldDB" id="A0A0P8BKR6"/>
<evidence type="ECO:0000313" key="2">
    <source>
        <dbReference type="EMBL" id="KPQ34299.1"/>
    </source>
</evidence>
<dbReference type="InterPro" id="IPR029457">
    <property type="entry name" value="GHL5"/>
</dbReference>
<name>A0A0P8BKR6_9CYAN</name>
<protein>
    <submittedName>
        <fullName evidence="2">Putative glycoside hydrolase 5</fullName>
    </submittedName>
</protein>
<dbReference type="GO" id="GO:0016787">
    <property type="term" value="F:hydrolase activity"/>
    <property type="evidence" value="ECO:0007669"/>
    <property type="project" value="UniProtKB-KW"/>
</dbReference>
<dbReference type="Pfam" id="PF14872">
    <property type="entry name" value="GHL5"/>
    <property type="match status" value="2"/>
</dbReference>
<reference evidence="2 3" key="1">
    <citation type="submission" date="2015-09" db="EMBL/GenBank/DDBJ databases">
        <title>Identification and resolution of microdiversity through metagenomic sequencing of parallel consortia.</title>
        <authorList>
            <person name="Nelson W.C."/>
            <person name="Romine M.F."/>
            <person name="Lindemann S.R."/>
        </authorList>
    </citation>
    <scope>NUCLEOTIDE SEQUENCE [LARGE SCALE GENOMIC DNA]</scope>
    <source>
        <strain evidence="2">Ana</strain>
    </source>
</reference>
<proteinExistence type="predicted"/>
<evidence type="ECO:0000256" key="1">
    <source>
        <dbReference type="SAM" id="MobiDB-lite"/>
    </source>
</evidence>
<dbReference type="SUPFAM" id="SSF51445">
    <property type="entry name" value="(Trans)glycosidases"/>
    <property type="match status" value="1"/>
</dbReference>
<gene>
    <name evidence="2" type="ORF">HLUCCA11_15380</name>
</gene>
<dbReference type="STRING" id="1666911.HLUCCA11_15380"/>
<organism evidence="2 3">
    <name type="scientific">Phormidesmis priestleyi Ana</name>
    <dbReference type="NCBI Taxonomy" id="1666911"/>
    <lineage>
        <taxon>Bacteria</taxon>
        <taxon>Bacillati</taxon>
        <taxon>Cyanobacteriota</taxon>
        <taxon>Cyanophyceae</taxon>
        <taxon>Leptolyngbyales</taxon>
        <taxon>Leptolyngbyaceae</taxon>
        <taxon>Phormidesmis</taxon>
    </lineage>
</organism>
<dbReference type="PATRIC" id="fig|1666911.3.peg.362"/>
<feature type="compositionally biased region" description="Basic and acidic residues" evidence="1">
    <location>
        <begin position="840"/>
        <end position="851"/>
    </location>
</feature>